<dbReference type="Gene3D" id="3.40.50.620">
    <property type="entry name" value="HUPs"/>
    <property type="match status" value="1"/>
</dbReference>
<dbReference type="AlphaFoldDB" id="A0A9D5JV90"/>
<reference evidence="1" key="1">
    <citation type="submission" date="2019-11" db="EMBL/GenBank/DDBJ databases">
        <title>Microbial mats filling the niche in hypersaline microbial mats.</title>
        <authorList>
            <person name="Wong H.L."/>
            <person name="Macleod F.I."/>
            <person name="White R.A. III"/>
            <person name="Burns B.P."/>
        </authorList>
    </citation>
    <scope>NUCLEOTIDE SEQUENCE</scope>
    <source>
        <strain evidence="1">Rbin_158</strain>
    </source>
</reference>
<accession>A0A9D5JV90</accession>
<dbReference type="EMBL" id="WJJP01000318">
    <property type="protein sequence ID" value="MBD3324908.1"/>
    <property type="molecule type" value="Genomic_DNA"/>
</dbReference>
<gene>
    <name evidence="1" type="ORF">GF339_10005</name>
</gene>
<dbReference type="InterPro" id="IPR020022">
    <property type="entry name" value="N-acetyl_sugar_amidoTrfase"/>
</dbReference>
<dbReference type="NCBIfam" id="TIGR03573">
    <property type="entry name" value="WbuX"/>
    <property type="match status" value="1"/>
</dbReference>
<name>A0A9D5JV90_9BACT</name>
<dbReference type="InterPro" id="IPR014729">
    <property type="entry name" value="Rossmann-like_a/b/a_fold"/>
</dbReference>
<dbReference type="SUPFAM" id="SSF52402">
    <property type="entry name" value="Adenine nucleotide alpha hydrolases-like"/>
    <property type="match status" value="1"/>
</dbReference>
<evidence type="ECO:0000313" key="1">
    <source>
        <dbReference type="EMBL" id="MBD3324908.1"/>
    </source>
</evidence>
<proteinExistence type="predicted"/>
<comment type="caution">
    <text evidence="1">The sequence shown here is derived from an EMBL/GenBank/DDBJ whole genome shotgun (WGS) entry which is preliminary data.</text>
</comment>
<organism evidence="1 2">
    <name type="scientific">candidate division KSB3 bacterium</name>
    <dbReference type="NCBI Taxonomy" id="2044937"/>
    <lineage>
        <taxon>Bacteria</taxon>
        <taxon>candidate division KSB3</taxon>
    </lineage>
</organism>
<sequence length="387" mass="45447">MNKEQSPMERPYQLCTACVMDTTDPDIVFDDQGVCHHCHEAKTMFARLPSTSEEEQARLEAIAHEITTAGQGKDYDCLVGISGGIDSSYIVYVAHTLGLRPLVVHCDNGWNSELAVENIRKLVDACQYDLLTYVIDWEEFKDLQRAFLKASVIDIEMLTDHGIKAAIFRLAQRHRIRYILTGNNIATEFGLPPSWSWNKQDLRNIKAIQKRFGEKKLHSFPTMNTFTFWWYRASRLYKYIPVLNHIRYSKKHALKILHEQFDWTYYGGKHYESLFTKFYQAYILPKKFGIDKRRCHLSSLIRNGEISRDEALAELAKPPYEADELRRDKAYVLKKLEFTEEEFDEIMRQPPKSHREYPSDEQFMNVVESWKHVLKRVIKRPDAPYYS</sequence>
<evidence type="ECO:0000313" key="2">
    <source>
        <dbReference type="Proteomes" id="UP000649604"/>
    </source>
</evidence>
<dbReference type="Proteomes" id="UP000649604">
    <property type="component" value="Unassembled WGS sequence"/>
</dbReference>
<protein>
    <submittedName>
        <fullName evidence="1">N-acetyl sugar amidotransferase</fullName>
    </submittedName>
</protein>